<dbReference type="AlphaFoldDB" id="A0AB37XGB2"/>
<accession>A0AB37XGB2</accession>
<comment type="caution">
    <text evidence="1">The sequence shown here is derived from an EMBL/GenBank/DDBJ whole genome shotgun (WGS) entry which is preliminary data.</text>
</comment>
<dbReference type="EMBL" id="PKLK01000013">
    <property type="protein sequence ID" value="RZE41813.1"/>
    <property type="molecule type" value="Genomic_DNA"/>
</dbReference>
<dbReference type="RefSeq" id="WP_129807640.1">
    <property type="nucleotide sequence ID" value="NZ_JBEPDS010000016.1"/>
</dbReference>
<proteinExistence type="predicted"/>
<evidence type="ECO:0000313" key="1">
    <source>
        <dbReference type="EMBL" id="RZE41813.1"/>
    </source>
</evidence>
<dbReference type="InterPro" id="IPR043733">
    <property type="entry name" value="DUF5677"/>
</dbReference>
<name>A0AB37XGB2_9ACTN</name>
<evidence type="ECO:0000313" key="2">
    <source>
        <dbReference type="Proteomes" id="UP000292095"/>
    </source>
</evidence>
<dbReference type="Pfam" id="PF18928">
    <property type="entry name" value="DUF5677"/>
    <property type="match status" value="1"/>
</dbReference>
<organism evidence="1 2">
    <name type="scientific">Streptomyces albidoflavus</name>
    <dbReference type="NCBI Taxonomy" id="1886"/>
    <lineage>
        <taxon>Bacteria</taxon>
        <taxon>Bacillati</taxon>
        <taxon>Actinomycetota</taxon>
        <taxon>Actinomycetes</taxon>
        <taxon>Kitasatosporales</taxon>
        <taxon>Streptomycetaceae</taxon>
        <taxon>Streptomyces</taxon>
        <taxon>Streptomyces albidoflavus group</taxon>
    </lineage>
</organism>
<reference evidence="1 2" key="1">
    <citation type="submission" date="2017-12" db="EMBL/GenBank/DDBJ databases">
        <title>Population genomics insights into the ecological differentiation and adaptive evolution in streptomycetes.</title>
        <authorList>
            <person name="Li Y."/>
            <person name="Huang Y."/>
        </authorList>
    </citation>
    <scope>NUCLEOTIDE SEQUENCE [LARGE SCALE GENOMIC DNA]</scope>
    <source>
        <strain evidence="1 2">FXJ.2339</strain>
    </source>
</reference>
<sequence>MSPEESVLLGELTRRYNERVGKGEEVSDELEFLRDLTAECLEQAGVVLPAFSAWVEKNSRRRITWRRRGARNVERGLVKRFARAFGSLEAALAAGEFVNLSLVRAYQDWFGADKANGADMPSFFGVAKSVGGKHVKALLLMSMHARSVRIGSEILLLLRQGHHEGAASRARTLYELTIKMVFICSEGDQAGWELAERYYVSAQLESYSKRELLSDSVQGAQADLRDVALARWGDRLFSGQHNWAEPAVRVAGRGNVTFRQMEEAVDAERLRHMYEECNHAVHVGALKLIQSTDFRRSYLHSCRGEIDIAATGRIGQATSFYLEVGTMEAAQRLTSYLHEWDWLFATAEFCRKIDEANRDFFRVCEGRQSG</sequence>
<gene>
    <name evidence="1" type="ORF">C0Q91_11590</name>
</gene>
<dbReference type="Proteomes" id="UP000292095">
    <property type="component" value="Unassembled WGS sequence"/>
</dbReference>
<protein>
    <submittedName>
        <fullName evidence="1">Uncharacterized protein</fullName>
    </submittedName>
</protein>